<comment type="caution">
    <text evidence="2">The sequence shown here is derived from an EMBL/GenBank/DDBJ whole genome shotgun (WGS) entry which is preliminary data.</text>
</comment>
<keyword evidence="1" id="KW-0812">Transmembrane</keyword>
<gene>
    <name evidence="2" type="ORF">CDD81_2667</name>
</gene>
<proteinExistence type="predicted"/>
<keyword evidence="1" id="KW-1133">Transmembrane helix</keyword>
<evidence type="ECO:0000313" key="3">
    <source>
        <dbReference type="Proteomes" id="UP000226192"/>
    </source>
</evidence>
<evidence type="ECO:0000256" key="1">
    <source>
        <dbReference type="SAM" id="Phobius"/>
    </source>
</evidence>
<protein>
    <submittedName>
        <fullName evidence="2">Uncharacterized protein</fullName>
    </submittedName>
</protein>
<dbReference type="Proteomes" id="UP000226192">
    <property type="component" value="Unassembled WGS sequence"/>
</dbReference>
<feature type="transmembrane region" description="Helical" evidence="1">
    <location>
        <begin position="545"/>
        <end position="567"/>
    </location>
</feature>
<sequence length="647" mass="72286">MVVRTQRTAVEAISIWGSFILGIGTILLFASIGFLSCFWQESQAVRGNSKPSSSFWNALVLGGWATRAVTITSIFIRIAIGLQSGLMTAMLASMVIETRGVHLPQLPALSIMRSVSSGAHNLVEPLLCSPWSLGQLGYVALALLVAATSFASNFTSTLLLADFGVVDVPARVKTDKVPTAIITSYGTIGTNYWASQPNKFPRFAELAGDAQLAEGLQDTGPSLRAFLPFSAASDRQSLKQFDGPSPVFNSQVTCVRPSLKNLTMTYTQGINIFLSGRFTGFDIPYDKDLPPSVTQNFNCTIVQGLNGADHYGVKSLCFTQFQDREGDGPTSYRSLVVSMSDGEYWEPWPLKDFVQSPDGVWNTWTSQDKTQTLRATTCHNFADEPQLKYTSIRASQQYKEPEIEFDQRTGKPKTNDIISLYCTHCETSARQAGRMDLKLPPREVQLEEEAYLPVYAALRSEIYLRRLWRGFPMMPHSAYAIDQVYSEIFWGIINQTENAAFAVQTLFTLLTQATYYSALPRFNTYSSCERQSWETHLLPTQMSGLIVVIVLMGVHLVLAFLVTVLFIRMTRYSFLLNAWPVITQLYSAHVMEDIVKQSPSMTDKQLQAQFKRCQLHKATYRVTLGQSELQHDAVDSVEATRDRLHRI</sequence>
<keyword evidence="1" id="KW-0472">Membrane</keyword>
<evidence type="ECO:0000313" key="2">
    <source>
        <dbReference type="EMBL" id="PHH59695.1"/>
    </source>
</evidence>
<reference evidence="2 3" key="1">
    <citation type="submission" date="2017-06" db="EMBL/GenBank/DDBJ databases">
        <title>Ant-infecting Ophiocordyceps genomes reveal a high diversity of potential behavioral manipulation genes and a possible major role for enterotoxins.</title>
        <authorList>
            <person name="De Bekker C."/>
            <person name="Evans H.C."/>
            <person name="Brachmann A."/>
            <person name="Hughes D.P."/>
        </authorList>
    </citation>
    <scope>NUCLEOTIDE SEQUENCE [LARGE SCALE GENOMIC DNA]</scope>
    <source>
        <strain evidence="2 3">Map64</strain>
    </source>
</reference>
<dbReference type="AlphaFoldDB" id="A0A2C5XQY9"/>
<accession>A0A2C5XQY9</accession>
<feature type="transmembrane region" description="Helical" evidence="1">
    <location>
        <begin position="55"/>
        <end position="80"/>
    </location>
</feature>
<name>A0A2C5XQY9_9HYPO</name>
<feature type="transmembrane region" description="Helical" evidence="1">
    <location>
        <begin position="12"/>
        <end position="35"/>
    </location>
</feature>
<organism evidence="2 3">
    <name type="scientific">Ophiocordyceps australis</name>
    <dbReference type="NCBI Taxonomy" id="1399860"/>
    <lineage>
        <taxon>Eukaryota</taxon>
        <taxon>Fungi</taxon>
        <taxon>Dikarya</taxon>
        <taxon>Ascomycota</taxon>
        <taxon>Pezizomycotina</taxon>
        <taxon>Sordariomycetes</taxon>
        <taxon>Hypocreomycetidae</taxon>
        <taxon>Hypocreales</taxon>
        <taxon>Ophiocordycipitaceae</taxon>
        <taxon>Ophiocordyceps</taxon>
    </lineage>
</organism>
<dbReference type="EMBL" id="NJET01000188">
    <property type="protein sequence ID" value="PHH59695.1"/>
    <property type="molecule type" value="Genomic_DNA"/>
</dbReference>
<dbReference type="OrthoDB" id="5428040at2759"/>
<keyword evidence="3" id="KW-1185">Reference proteome</keyword>